<organism evidence="1 2">
    <name type="scientific">Gossypium stocksii</name>
    <dbReference type="NCBI Taxonomy" id="47602"/>
    <lineage>
        <taxon>Eukaryota</taxon>
        <taxon>Viridiplantae</taxon>
        <taxon>Streptophyta</taxon>
        <taxon>Embryophyta</taxon>
        <taxon>Tracheophyta</taxon>
        <taxon>Spermatophyta</taxon>
        <taxon>Magnoliopsida</taxon>
        <taxon>eudicotyledons</taxon>
        <taxon>Gunneridae</taxon>
        <taxon>Pentapetalae</taxon>
        <taxon>rosids</taxon>
        <taxon>malvids</taxon>
        <taxon>Malvales</taxon>
        <taxon>Malvaceae</taxon>
        <taxon>Malvoideae</taxon>
        <taxon>Gossypium</taxon>
    </lineage>
</organism>
<name>A0A9D4AFV9_9ROSI</name>
<evidence type="ECO:0000313" key="1">
    <source>
        <dbReference type="EMBL" id="KAH1114390.1"/>
    </source>
</evidence>
<protein>
    <submittedName>
        <fullName evidence="1">Uncharacterized protein</fullName>
    </submittedName>
</protein>
<dbReference type="AlphaFoldDB" id="A0A9D4AFV9"/>
<accession>A0A9D4AFV9</accession>
<dbReference type="Proteomes" id="UP000828251">
    <property type="component" value="Unassembled WGS sequence"/>
</dbReference>
<proteinExistence type="predicted"/>
<sequence>MKVVLEILGLQILDVETLIKRWGLVLIGSFGKPYGNSTLSLRFGCLLCVEHEILPTNVRIASIWGGFDHGCPKCGAEDKALIHALKDYPTS</sequence>
<keyword evidence="2" id="KW-1185">Reference proteome</keyword>
<evidence type="ECO:0000313" key="2">
    <source>
        <dbReference type="Proteomes" id="UP000828251"/>
    </source>
</evidence>
<dbReference type="EMBL" id="JAIQCV010000003">
    <property type="protein sequence ID" value="KAH1114390.1"/>
    <property type="molecule type" value="Genomic_DNA"/>
</dbReference>
<comment type="caution">
    <text evidence="1">The sequence shown here is derived from an EMBL/GenBank/DDBJ whole genome shotgun (WGS) entry which is preliminary data.</text>
</comment>
<reference evidence="1 2" key="1">
    <citation type="journal article" date="2021" name="Plant Biotechnol. J.">
        <title>Multi-omics assisted identification of the key and species-specific regulatory components of drought-tolerant mechanisms in Gossypium stocksii.</title>
        <authorList>
            <person name="Yu D."/>
            <person name="Ke L."/>
            <person name="Zhang D."/>
            <person name="Wu Y."/>
            <person name="Sun Y."/>
            <person name="Mei J."/>
            <person name="Sun J."/>
            <person name="Sun Y."/>
        </authorList>
    </citation>
    <scope>NUCLEOTIDE SEQUENCE [LARGE SCALE GENOMIC DNA]</scope>
    <source>
        <strain evidence="2">cv. E1</strain>
        <tissue evidence="1">Leaf</tissue>
    </source>
</reference>
<gene>
    <name evidence="1" type="ORF">J1N35_007768</name>
</gene>